<keyword evidence="3" id="KW-1185">Reference proteome</keyword>
<organism evidence="2 3">
    <name type="scientific">Magallana gigas</name>
    <name type="common">Pacific oyster</name>
    <name type="synonym">Crassostrea gigas</name>
    <dbReference type="NCBI Taxonomy" id="29159"/>
    <lineage>
        <taxon>Eukaryota</taxon>
        <taxon>Metazoa</taxon>
        <taxon>Spiralia</taxon>
        <taxon>Lophotrochozoa</taxon>
        <taxon>Mollusca</taxon>
        <taxon>Bivalvia</taxon>
        <taxon>Autobranchia</taxon>
        <taxon>Pteriomorphia</taxon>
        <taxon>Ostreida</taxon>
        <taxon>Ostreoidea</taxon>
        <taxon>Ostreidae</taxon>
        <taxon>Magallana</taxon>
    </lineage>
</organism>
<sequence length="81" mass="8884">MLNWQSTLTKDLGTWPAWLSLVPGATKVGAQQVNSPDMEYLGPARKLSFPRQISEPSLGATGEKHQPVQATSEELIKLTHN</sequence>
<dbReference type="Proteomes" id="UP000005408">
    <property type="component" value="Unassembled WGS sequence"/>
</dbReference>
<feature type="region of interest" description="Disordered" evidence="1">
    <location>
        <begin position="51"/>
        <end position="81"/>
    </location>
</feature>
<evidence type="ECO:0000256" key="1">
    <source>
        <dbReference type="SAM" id="MobiDB-lite"/>
    </source>
</evidence>
<dbReference type="EnsemblMetazoa" id="G18459.1">
    <property type="protein sequence ID" value="G18459.1:cds"/>
    <property type="gene ID" value="G18459"/>
</dbReference>
<reference evidence="2" key="1">
    <citation type="submission" date="2022-08" db="UniProtKB">
        <authorList>
            <consortium name="EnsemblMetazoa"/>
        </authorList>
    </citation>
    <scope>IDENTIFICATION</scope>
    <source>
        <strain evidence="2">05x7-T-G4-1.051#20</strain>
    </source>
</reference>
<proteinExistence type="predicted"/>
<evidence type="ECO:0000313" key="2">
    <source>
        <dbReference type="EnsemblMetazoa" id="G18459.1:cds"/>
    </source>
</evidence>
<evidence type="ECO:0000313" key="3">
    <source>
        <dbReference type="Proteomes" id="UP000005408"/>
    </source>
</evidence>
<accession>A0A8W8JGC0</accession>
<dbReference type="AlphaFoldDB" id="A0A8W8JGC0"/>
<name>A0A8W8JGC0_MAGGI</name>
<protein>
    <submittedName>
        <fullName evidence="2">Uncharacterized protein</fullName>
    </submittedName>
</protein>